<dbReference type="Pfam" id="PF00561">
    <property type="entry name" value="Abhydrolase_1"/>
    <property type="match status" value="1"/>
</dbReference>
<evidence type="ECO:0000313" key="3">
    <source>
        <dbReference type="EMBL" id="SPW28276.1"/>
    </source>
</evidence>
<evidence type="ECO:0000259" key="2">
    <source>
        <dbReference type="Pfam" id="PF00561"/>
    </source>
</evidence>
<evidence type="ECO:0000256" key="1">
    <source>
        <dbReference type="ARBA" id="ARBA00022801"/>
    </source>
</evidence>
<dbReference type="InterPro" id="IPR000073">
    <property type="entry name" value="AB_hydrolase_1"/>
</dbReference>
<dbReference type="GO" id="GO:0016020">
    <property type="term" value="C:membrane"/>
    <property type="evidence" value="ECO:0007669"/>
    <property type="project" value="TreeGrafter"/>
</dbReference>
<proteinExistence type="predicted"/>
<dbReference type="PANTHER" id="PTHR43798:SF31">
    <property type="entry name" value="AB HYDROLASE SUPERFAMILY PROTEIN YCLE"/>
    <property type="match status" value="1"/>
</dbReference>
<feature type="domain" description="AB hydrolase-1" evidence="2">
    <location>
        <begin position="51"/>
        <end position="296"/>
    </location>
</feature>
<accession>A0A6H9XRH2</accession>
<sequence>MVFALVTKKFRAWRIARNTRGQEFKPPQFSQGHRVGKLRYYTEGDENSQVTLVFVHGYTLAAQAWHVQVAAFADQVRCIAMDLRGHGKSDPVPASECNIPDAADDVMAVLDDAGVTTPIILVGHSLGTMVVLNFLRRYPQFRLRCRGVVLVSASAQPFASEGMTQLLKLPIVNSLRHVAEENPEDVQALRSAVTNVVAPVVTAAAALAHEEDMRKLHIKLIDDTPLATIIGFLDDLQEEDETESLAQLSSIPGAVLVGADDIFTPVASSEYIVQHWPAARLTVVPSAGHMLPLENPAAVNTAISAVLAAATP</sequence>
<dbReference type="InterPro" id="IPR050266">
    <property type="entry name" value="AB_hydrolase_sf"/>
</dbReference>
<dbReference type="Gene3D" id="3.40.50.1820">
    <property type="entry name" value="alpha/beta hydrolase"/>
    <property type="match status" value="1"/>
</dbReference>
<organism evidence="3 4">
    <name type="scientific">Corynebacterium matruchotii</name>
    <dbReference type="NCBI Taxonomy" id="43768"/>
    <lineage>
        <taxon>Bacteria</taxon>
        <taxon>Bacillati</taxon>
        <taxon>Actinomycetota</taxon>
        <taxon>Actinomycetes</taxon>
        <taxon>Mycobacteriales</taxon>
        <taxon>Corynebacteriaceae</taxon>
        <taxon>Corynebacterium</taxon>
    </lineage>
</organism>
<dbReference type="Proteomes" id="UP000249886">
    <property type="component" value="Unassembled WGS sequence"/>
</dbReference>
<dbReference type="RefSeq" id="WP_005526064.1">
    <property type="nucleotide sequence ID" value="NZ_CP050134.2"/>
</dbReference>
<dbReference type="EC" id="3.1.1.24" evidence="3"/>
<reference evidence="3 4" key="1">
    <citation type="submission" date="2018-06" db="EMBL/GenBank/DDBJ databases">
        <authorList>
            <consortium name="Pathogen Informatics"/>
            <person name="Doyle S."/>
        </authorList>
    </citation>
    <scope>NUCLEOTIDE SEQUENCE [LARGE SCALE GENOMIC DNA]</scope>
    <source>
        <strain evidence="3 4">NCTC10254</strain>
    </source>
</reference>
<dbReference type="SUPFAM" id="SSF53474">
    <property type="entry name" value="alpha/beta-Hydrolases"/>
    <property type="match status" value="1"/>
</dbReference>
<dbReference type="InterPro" id="IPR029058">
    <property type="entry name" value="AB_hydrolase_fold"/>
</dbReference>
<protein>
    <submittedName>
        <fullName evidence="3">Alpha/beta hydrolase</fullName>
        <ecNumber evidence="3">3.1.1.24</ecNumber>
    </submittedName>
</protein>
<comment type="caution">
    <text evidence="3">The sequence shown here is derived from an EMBL/GenBank/DDBJ whole genome shotgun (WGS) entry which is preliminary data.</text>
</comment>
<dbReference type="GO" id="GO:0047570">
    <property type="term" value="F:3-oxoadipate enol-lactonase activity"/>
    <property type="evidence" value="ECO:0007669"/>
    <property type="project" value="UniProtKB-EC"/>
</dbReference>
<dbReference type="EMBL" id="UARK01000006">
    <property type="protein sequence ID" value="SPW28276.1"/>
    <property type="molecule type" value="Genomic_DNA"/>
</dbReference>
<dbReference type="GeneID" id="84574359"/>
<name>A0A6H9XRH2_9CORY</name>
<dbReference type="PANTHER" id="PTHR43798">
    <property type="entry name" value="MONOACYLGLYCEROL LIPASE"/>
    <property type="match status" value="1"/>
</dbReference>
<dbReference type="AlphaFoldDB" id="A0A6H9XRH2"/>
<gene>
    <name evidence="3" type="primary">catD</name>
    <name evidence="3" type="ORF">NCTC10254_01270</name>
</gene>
<evidence type="ECO:0000313" key="4">
    <source>
        <dbReference type="Proteomes" id="UP000249886"/>
    </source>
</evidence>
<keyword evidence="1 3" id="KW-0378">Hydrolase</keyword>